<evidence type="ECO:0000256" key="2">
    <source>
        <dbReference type="ARBA" id="ARBA00007191"/>
    </source>
</evidence>
<keyword evidence="5 10" id="KW-0493">Microtubule</keyword>
<dbReference type="GO" id="GO:0005868">
    <property type="term" value="C:cytoplasmic dynein complex"/>
    <property type="evidence" value="ECO:0007669"/>
    <property type="project" value="UniProtKB-UniRule"/>
</dbReference>
<dbReference type="FunFam" id="3.30.450.30:FF:000009">
    <property type="entry name" value="Dynein light chain roadblock"/>
    <property type="match status" value="1"/>
</dbReference>
<evidence type="ECO:0000256" key="9">
    <source>
        <dbReference type="ARBA" id="ARBA00025362"/>
    </source>
</evidence>
<dbReference type="OrthoDB" id="9985637at2759"/>
<dbReference type="Pfam" id="PF03259">
    <property type="entry name" value="Robl_LC7"/>
    <property type="match status" value="1"/>
</dbReference>
<dbReference type="SUPFAM" id="SSF103196">
    <property type="entry name" value="Roadblock/LC7 domain"/>
    <property type="match status" value="1"/>
</dbReference>
<sequence length="99" mass="11553">MSEVDDLFKRLQSYKGVIGGFIMNCDGIAIRTTLDNQTTSHWCYHVLRLISKARVTVRDLDPQNDVTIMRLRTHRHEIIIAPDKDYMMVVIQEPRIEPI</sequence>
<comment type="similarity">
    <text evidence="2 10">Belongs to the GAMAD family.</text>
</comment>
<dbReference type="EMBL" id="LWCA01000388">
    <property type="protein sequence ID" value="OAF68780.1"/>
    <property type="molecule type" value="Genomic_DNA"/>
</dbReference>
<evidence type="ECO:0000259" key="11">
    <source>
        <dbReference type="SMART" id="SM00960"/>
    </source>
</evidence>
<protein>
    <recommendedName>
        <fullName evidence="10">Dynein light chain roadblock</fullName>
    </recommendedName>
</protein>
<proteinExistence type="inferred from homology"/>
<keyword evidence="4 10" id="KW-0963">Cytoplasm</keyword>
<keyword evidence="13" id="KW-1185">Reference proteome</keyword>
<dbReference type="GO" id="GO:0007018">
    <property type="term" value="P:microtubule-based movement"/>
    <property type="evidence" value="ECO:0007669"/>
    <property type="project" value="UniProtKB-UniRule"/>
</dbReference>
<dbReference type="InterPro" id="IPR004942">
    <property type="entry name" value="Roadblock/LAMTOR2_dom"/>
</dbReference>
<evidence type="ECO:0000256" key="10">
    <source>
        <dbReference type="PIRNR" id="PIRNR009998"/>
    </source>
</evidence>
<evidence type="ECO:0000256" key="4">
    <source>
        <dbReference type="ARBA" id="ARBA00022490"/>
    </source>
</evidence>
<dbReference type="GO" id="GO:0045505">
    <property type="term" value="F:dynein intermediate chain binding"/>
    <property type="evidence" value="ECO:0007669"/>
    <property type="project" value="UniProtKB-UniRule"/>
</dbReference>
<organism evidence="12 13">
    <name type="scientific">Intoshia linei</name>
    <dbReference type="NCBI Taxonomy" id="1819745"/>
    <lineage>
        <taxon>Eukaryota</taxon>
        <taxon>Metazoa</taxon>
        <taxon>Spiralia</taxon>
        <taxon>Lophotrochozoa</taxon>
        <taxon>Mesozoa</taxon>
        <taxon>Orthonectida</taxon>
        <taxon>Rhopaluridae</taxon>
        <taxon>Intoshia</taxon>
    </lineage>
</organism>
<keyword evidence="6 10" id="KW-0243">Dynein</keyword>
<comment type="subcellular location">
    <subcellularLocation>
        <location evidence="1 10">Cytoplasm</location>
        <location evidence="1 10">Cytoskeleton</location>
    </subcellularLocation>
</comment>
<dbReference type="PANTHER" id="PTHR10779">
    <property type="entry name" value="DYNEIN LIGHT CHAIN ROADBLOCK"/>
    <property type="match status" value="1"/>
</dbReference>
<name>A0A177B3Q0_9BILA</name>
<reference evidence="12 13" key="1">
    <citation type="submission" date="2016-04" db="EMBL/GenBank/DDBJ databases">
        <title>The genome of Intoshia linei affirms orthonectids as highly simplified spiralians.</title>
        <authorList>
            <person name="Mikhailov K.V."/>
            <person name="Slusarev G.S."/>
            <person name="Nikitin M.A."/>
            <person name="Logacheva M.D."/>
            <person name="Penin A."/>
            <person name="Aleoshin V."/>
            <person name="Panchin Y.V."/>
        </authorList>
    </citation>
    <scope>NUCLEOTIDE SEQUENCE [LARGE SCALE GENOMIC DNA]</scope>
    <source>
        <strain evidence="12">Intl2013</strain>
        <tissue evidence="12">Whole animal</tissue>
    </source>
</reference>
<dbReference type="Proteomes" id="UP000078046">
    <property type="component" value="Unassembled WGS sequence"/>
</dbReference>
<dbReference type="PIRSF" id="PIRSF009998">
    <property type="entry name" value="DLC7"/>
    <property type="match status" value="1"/>
</dbReference>
<evidence type="ECO:0000313" key="12">
    <source>
        <dbReference type="EMBL" id="OAF68780.1"/>
    </source>
</evidence>
<dbReference type="Gene3D" id="3.30.450.30">
    <property type="entry name" value="Dynein light chain 2a, cytoplasmic"/>
    <property type="match status" value="1"/>
</dbReference>
<comment type="caution">
    <text evidence="12">The sequence shown here is derived from an EMBL/GenBank/DDBJ whole genome shotgun (WGS) entry which is preliminary data.</text>
</comment>
<evidence type="ECO:0000256" key="6">
    <source>
        <dbReference type="ARBA" id="ARBA00023017"/>
    </source>
</evidence>
<keyword evidence="3 10" id="KW-0813">Transport</keyword>
<gene>
    <name evidence="12" type="ORF">A3Q56_03479</name>
</gene>
<evidence type="ECO:0000256" key="3">
    <source>
        <dbReference type="ARBA" id="ARBA00022448"/>
    </source>
</evidence>
<dbReference type="AlphaFoldDB" id="A0A177B3Q0"/>
<evidence type="ECO:0000256" key="7">
    <source>
        <dbReference type="ARBA" id="ARBA00023175"/>
    </source>
</evidence>
<dbReference type="InterPro" id="IPR016561">
    <property type="entry name" value="DYNLRB1/2"/>
</dbReference>
<dbReference type="GO" id="GO:0005874">
    <property type="term" value="C:microtubule"/>
    <property type="evidence" value="ECO:0007669"/>
    <property type="project" value="UniProtKB-UniRule"/>
</dbReference>
<evidence type="ECO:0000256" key="5">
    <source>
        <dbReference type="ARBA" id="ARBA00022701"/>
    </source>
</evidence>
<keyword evidence="8 10" id="KW-0206">Cytoskeleton</keyword>
<comment type="function">
    <text evidence="9">Acts as one of several non-catalytic accessory components of the cytoplasmic dynein 1 complex that are thought to be involved in linking dynein to cargos and to adapter proteins that regulate dynein function. Cytoplasmic dynein 1 acts as a motor for the intracellular retrograde motility of vesicles and organelles along microtubules.</text>
</comment>
<evidence type="ECO:0000313" key="13">
    <source>
        <dbReference type="Proteomes" id="UP000078046"/>
    </source>
</evidence>
<accession>A0A177B3Q0</accession>
<keyword evidence="7 10" id="KW-0505">Motor protein</keyword>
<dbReference type="SMART" id="SM00960">
    <property type="entry name" value="Robl_LC7"/>
    <property type="match status" value="1"/>
</dbReference>
<feature type="domain" description="Roadblock/LAMTOR2" evidence="11">
    <location>
        <begin position="4"/>
        <end position="92"/>
    </location>
</feature>
<evidence type="ECO:0000256" key="8">
    <source>
        <dbReference type="ARBA" id="ARBA00023212"/>
    </source>
</evidence>
<evidence type="ECO:0000256" key="1">
    <source>
        <dbReference type="ARBA" id="ARBA00004245"/>
    </source>
</evidence>
<dbReference type="GO" id="GO:0005737">
    <property type="term" value="C:cytoplasm"/>
    <property type="evidence" value="ECO:0007669"/>
    <property type="project" value="UniProtKB-UniRule"/>
</dbReference>